<dbReference type="SUPFAM" id="SSF117396">
    <property type="entry name" value="TM1631-like"/>
    <property type="match status" value="1"/>
</dbReference>
<dbReference type="InterPro" id="IPR036520">
    <property type="entry name" value="UPF0759_sf"/>
</dbReference>
<dbReference type="InterPro" id="IPR002763">
    <property type="entry name" value="DUF72"/>
</dbReference>
<proteinExistence type="predicted"/>
<dbReference type="Proteomes" id="UP001595722">
    <property type="component" value="Unassembled WGS sequence"/>
</dbReference>
<sequence>MQTDLSHAISAANLRFGLPMWFMEAWRGNVLTAGQVSRTALTDYSRAFASVEGNTTFYGLPAAERVRQWQAQVPPHFRFCFKLPRSVSHADDLLQAYAGERSQWQAFCAQLAQQLGVVTLQLPAEFSPSRLSELLDFIALLQQDSGAEVSVELRHSAFFNKGQEERALLRGLQQLGAGRTVFDSRGLFADASTSDEVRDAQLKKPRMPVHPVATSQTPVVRFIGHSDWQRNLTYLSQWQQKLQQWLAEGRTPYFFIHTAGNTDVQYFVRFIESLWQLPAADWAGENEAGQTEDLFSV</sequence>
<reference evidence="2" key="1">
    <citation type="journal article" date="2019" name="Int. J. Syst. Evol. Microbiol.">
        <title>The Global Catalogue of Microorganisms (GCM) 10K type strain sequencing project: providing services to taxonomists for standard genome sequencing and annotation.</title>
        <authorList>
            <consortium name="The Broad Institute Genomics Platform"/>
            <consortium name="The Broad Institute Genome Sequencing Center for Infectious Disease"/>
            <person name="Wu L."/>
            <person name="Ma J."/>
        </authorList>
    </citation>
    <scope>NUCLEOTIDE SEQUENCE [LARGE SCALE GENOMIC DNA]</scope>
    <source>
        <strain evidence="2">KCTC 42424</strain>
    </source>
</reference>
<name>A0ABV7VS07_9GAMM</name>
<evidence type="ECO:0000313" key="2">
    <source>
        <dbReference type="Proteomes" id="UP001595722"/>
    </source>
</evidence>
<dbReference type="PANTHER" id="PTHR30348:SF9">
    <property type="entry name" value="UPF0759 PROTEIN YECE"/>
    <property type="match status" value="1"/>
</dbReference>
<accession>A0ABV7VS07</accession>
<dbReference type="RefSeq" id="WP_376865750.1">
    <property type="nucleotide sequence ID" value="NZ_JBHRYB010000005.1"/>
</dbReference>
<protein>
    <submittedName>
        <fullName evidence="1">DUF72 domain-containing protein</fullName>
    </submittedName>
</protein>
<evidence type="ECO:0000313" key="1">
    <source>
        <dbReference type="EMBL" id="MFC3679937.1"/>
    </source>
</evidence>
<dbReference type="PANTHER" id="PTHR30348">
    <property type="entry name" value="UNCHARACTERIZED PROTEIN YECE"/>
    <property type="match status" value="1"/>
</dbReference>
<gene>
    <name evidence="1" type="ORF">ACFOMG_07405</name>
</gene>
<keyword evidence="2" id="KW-1185">Reference proteome</keyword>
<dbReference type="Pfam" id="PF01904">
    <property type="entry name" value="DUF72"/>
    <property type="match status" value="1"/>
</dbReference>
<comment type="caution">
    <text evidence="1">The sequence shown here is derived from an EMBL/GenBank/DDBJ whole genome shotgun (WGS) entry which is preliminary data.</text>
</comment>
<organism evidence="1 2">
    <name type="scientific">Bacterioplanoides pacificum</name>
    <dbReference type="NCBI Taxonomy" id="1171596"/>
    <lineage>
        <taxon>Bacteria</taxon>
        <taxon>Pseudomonadati</taxon>
        <taxon>Pseudomonadota</taxon>
        <taxon>Gammaproteobacteria</taxon>
        <taxon>Oceanospirillales</taxon>
        <taxon>Oceanospirillaceae</taxon>
        <taxon>Bacterioplanoides</taxon>
    </lineage>
</organism>
<dbReference type="Gene3D" id="3.20.20.410">
    <property type="entry name" value="Protein of unknown function UPF0759"/>
    <property type="match status" value="1"/>
</dbReference>
<dbReference type="EMBL" id="JBHRYB010000005">
    <property type="protein sequence ID" value="MFC3679937.1"/>
    <property type="molecule type" value="Genomic_DNA"/>
</dbReference>